<feature type="transmembrane region" description="Helical" evidence="1">
    <location>
        <begin position="48"/>
        <end position="71"/>
    </location>
</feature>
<feature type="transmembrane region" description="Helical" evidence="1">
    <location>
        <begin position="20"/>
        <end position="42"/>
    </location>
</feature>
<protein>
    <submittedName>
        <fullName evidence="2">Uncharacterized protein</fullName>
    </submittedName>
</protein>
<dbReference type="Proteomes" id="UP000317557">
    <property type="component" value="Unassembled WGS sequence"/>
</dbReference>
<evidence type="ECO:0000313" key="3">
    <source>
        <dbReference type="Proteomes" id="UP000317557"/>
    </source>
</evidence>
<dbReference type="EMBL" id="FXTP01000013">
    <property type="protein sequence ID" value="SMO86775.1"/>
    <property type="molecule type" value="Genomic_DNA"/>
</dbReference>
<keyword evidence="1" id="KW-0812">Transmembrane</keyword>
<name>A0A521ES84_9BACT</name>
<keyword evidence="3" id="KW-1185">Reference proteome</keyword>
<keyword evidence="1" id="KW-0472">Membrane</keyword>
<dbReference type="RefSeq" id="WP_142455390.1">
    <property type="nucleotide sequence ID" value="NZ_FXTP01000013.1"/>
</dbReference>
<evidence type="ECO:0000256" key="1">
    <source>
        <dbReference type="SAM" id="Phobius"/>
    </source>
</evidence>
<accession>A0A521ES84</accession>
<keyword evidence="1" id="KW-1133">Transmembrane helix</keyword>
<sequence>MSTHTETSETDHSNKKNWSIAGSTFISFGGILLFQNLAGITILPISSFIVEISLSILLFAMGIGCFIAGSFK</sequence>
<organism evidence="2 3">
    <name type="scientific">Gracilimonas mengyeensis</name>
    <dbReference type="NCBI Taxonomy" id="1302730"/>
    <lineage>
        <taxon>Bacteria</taxon>
        <taxon>Pseudomonadati</taxon>
        <taxon>Balneolota</taxon>
        <taxon>Balneolia</taxon>
        <taxon>Balneolales</taxon>
        <taxon>Balneolaceae</taxon>
        <taxon>Gracilimonas</taxon>
    </lineage>
</organism>
<proteinExistence type="predicted"/>
<evidence type="ECO:0000313" key="2">
    <source>
        <dbReference type="EMBL" id="SMO86775.1"/>
    </source>
</evidence>
<dbReference type="AlphaFoldDB" id="A0A521ES84"/>
<reference evidence="2 3" key="1">
    <citation type="submission" date="2017-05" db="EMBL/GenBank/DDBJ databases">
        <authorList>
            <person name="Varghese N."/>
            <person name="Submissions S."/>
        </authorList>
    </citation>
    <scope>NUCLEOTIDE SEQUENCE [LARGE SCALE GENOMIC DNA]</scope>
    <source>
        <strain evidence="2 3">DSM 21985</strain>
    </source>
</reference>
<gene>
    <name evidence="2" type="ORF">SAMN06265219_11394</name>
</gene>